<dbReference type="RefSeq" id="WP_184922567.1">
    <property type="nucleotide sequence ID" value="NZ_JACHJR010000001.1"/>
</dbReference>
<dbReference type="Gene3D" id="3.40.47.10">
    <property type="match status" value="1"/>
</dbReference>
<dbReference type="InterPro" id="IPR016039">
    <property type="entry name" value="Thiolase-like"/>
</dbReference>
<dbReference type="EMBL" id="JACHJR010000001">
    <property type="protein sequence ID" value="MBB4950938.1"/>
    <property type="molecule type" value="Genomic_DNA"/>
</dbReference>
<accession>A0A7W7WL58</accession>
<evidence type="ECO:0000313" key="1">
    <source>
        <dbReference type="EMBL" id="MBB4950938.1"/>
    </source>
</evidence>
<keyword evidence="2" id="KW-1185">Reference proteome</keyword>
<evidence type="ECO:0000313" key="2">
    <source>
        <dbReference type="Proteomes" id="UP000573327"/>
    </source>
</evidence>
<evidence type="ECO:0008006" key="3">
    <source>
        <dbReference type="Google" id="ProtNLM"/>
    </source>
</evidence>
<protein>
    <recommendedName>
        <fullName evidence="3">Beta-ketoacyl synthase-like protein</fullName>
    </recommendedName>
</protein>
<organism evidence="1 2">
    <name type="scientific">Kitasatospora gansuensis</name>
    <dbReference type="NCBI Taxonomy" id="258050"/>
    <lineage>
        <taxon>Bacteria</taxon>
        <taxon>Bacillati</taxon>
        <taxon>Actinomycetota</taxon>
        <taxon>Actinomycetes</taxon>
        <taxon>Kitasatosporales</taxon>
        <taxon>Streptomycetaceae</taxon>
        <taxon>Kitasatospora</taxon>
    </lineage>
</organism>
<dbReference type="AlphaFoldDB" id="A0A7W7WL58"/>
<gene>
    <name evidence="1" type="ORF">F4556_006473</name>
</gene>
<comment type="caution">
    <text evidence="1">The sequence shown here is derived from an EMBL/GenBank/DDBJ whole genome shotgun (WGS) entry which is preliminary data.</text>
</comment>
<dbReference type="GO" id="GO:0016747">
    <property type="term" value="F:acyltransferase activity, transferring groups other than amino-acyl groups"/>
    <property type="evidence" value="ECO:0007669"/>
    <property type="project" value="UniProtKB-ARBA"/>
</dbReference>
<name>A0A7W7WL58_9ACTN</name>
<reference evidence="1 2" key="1">
    <citation type="submission" date="2020-08" db="EMBL/GenBank/DDBJ databases">
        <title>Sequencing the genomes of 1000 actinobacteria strains.</title>
        <authorList>
            <person name="Klenk H.-P."/>
        </authorList>
    </citation>
    <scope>NUCLEOTIDE SEQUENCE [LARGE SCALE GENOMIC DNA]</scope>
    <source>
        <strain evidence="1 2">DSM 44786</strain>
    </source>
</reference>
<sequence>MLRTFVPATVVDGPSVHWGIRRTVRLAFPEPAALADDPVHAERLRRYLTDLLRPYGRELDPGPFRGQSYGEMAEALIRATVPAGESVDLLVLAYSVPDLTPGRATASYLSHVCPGTPMAFAVSDHGSASAFTALRLVDAYARSGGLRRALLLVVEQDALPYDPGVPVTVPAESRGVALLFGEPLPGERVARVTTALAEESSSTDPWWELAGEVPL</sequence>
<dbReference type="Proteomes" id="UP000573327">
    <property type="component" value="Unassembled WGS sequence"/>
</dbReference>
<proteinExistence type="predicted"/>
<dbReference type="SUPFAM" id="SSF53901">
    <property type="entry name" value="Thiolase-like"/>
    <property type="match status" value="1"/>
</dbReference>